<dbReference type="Gene3D" id="3.10.180.10">
    <property type="entry name" value="2,3-Dihydroxybiphenyl 1,2-Dioxygenase, domain 1"/>
    <property type="match status" value="1"/>
</dbReference>
<dbReference type="InterPro" id="IPR037523">
    <property type="entry name" value="VOC_core"/>
</dbReference>
<keyword evidence="3" id="KW-1185">Reference proteome</keyword>
<evidence type="ECO:0000313" key="3">
    <source>
        <dbReference type="Proteomes" id="UP000677804"/>
    </source>
</evidence>
<proteinExistence type="predicted"/>
<evidence type="ECO:0000313" key="2">
    <source>
        <dbReference type="EMBL" id="QVI62303.1"/>
    </source>
</evidence>
<reference evidence="2 3" key="1">
    <citation type="submission" date="2021-05" db="EMBL/GenBank/DDBJ databases">
        <title>Novel species in genus Cellulomonas.</title>
        <authorList>
            <person name="Zhang G."/>
        </authorList>
    </citation>
    <scope>NUCLEOTIDE SEQUENCE [LARGE SCALE GENOMIC DNA]</scope>
    <source>
        <strain evidence="3">zg-ZUI222</strain>
    </source>
</reference>
<protein>
    <submittedName>
        <fullName evidence="2">VOC family protein</fullName>
    </submittedName>
</protein>
<organism evidence="2 3">
    <name type="scientific">Cellulomonas wangleii</name>
    <dbReference type="NCBI Taxonomy" id="2816956"/>
    <lineage>
        <taxon>Bacteria</taxon>
        <taxon>Bacillati</taxon>
        <taxon>Actinomycetota</taxon>
        <taxon>Actinomycetes</taxon>
        <taxon>Micrococcales</taxon>
        <taxon>Cellulomonadaceae</taxon>
        <taxon>Cellulomonas</taxon>
    </lineage>
</organism>
<dbReference type="SUPFAM" id="SSF54593">
    <property type="entry name" value="Glyoxalase/Bleomycin resistance protein/Dihydroxybiphenyl dioxygenase"/>
    <property type="match status" value="1"/>
</dbReference>
<dbReference type="Pfam" id="PF18029">
    <property type="entry name" value="Glyoxalase_6"/>
    <property type="match status" value="1"/>
</dbReference>
<name>A0ABX8D4A9_9CELL</name>
<dbReference type="RefSeq" id="WP_207339970.1">
    <property type="nucleotide sequence ID" value="NZ_CP074405.1"/>
</dbReference>
<dbReference type="PANTHER" id="PTHR35908">
    <property type="entry name" value="HYPOTHETICAL FUSION PROTEIN"/>
    <property type="match status" value="1"/>
</dbReference>
<dbReference type="PROSITE" id="PS51819">
    <property type="entry name" value="VOC"/>
    <property type="match status" value="1"/>
</dbReference>
<dbReference type="Proteomes" id="UP000677804">
    <property type="component" value="Chromosome"/>
</dbReference>
<accession>A0ABX8D4A9</accession>
<dbReference type="CDD" id="cd06587">
    <property type="entry name" value="VOC"/>
    <property type="match status" value="1"/>
</dbReference>
<dbReference type="InterPro" id="IPR041581">
    <property type="entry name" value="Glyoxalase_6"/>
</dbReference>
<evidence type="ECO:0000259" key="1">
    <source>
        <dbReference type="PROSITE" id="PS51819"/>
    </source>
</evidence>
<gene>
    <name evidence="2" type="ORF">KG103_18165</name>
</gene>
<sequence>MTSDAIRLSAVTLNAPDALALARFYAEITGGRVQGRAEWARVSGPGGDIEFQQVADLRPPTWPEGDTPMHIHLDFHVEDLAATEARVLAAGATRFDTQPNADHCLVYADPAGHPFCLSLWDWPQIVERLGVQADAPHPSA</sequence>
<dbReference type="EMBL" id="CP074405">
    <property type="protein sequence ID" value="QVI62303.1"/>
    <property type="molecule type" value="Genomic_DNA"/>
</dbReference>
<feature type="domain" description="VOC" evidence="1">
    <location>
        <begin position="7"/>
        <end position="120"/>
    </location>
</feature>
<dbReference type="InterPro" id="IPR029068">
    <property type="entry name" value="Glyas_Bleomycin-R_OHBP_Dase"/>
</dbReference>
<dbReference type="PANTHER" id="PTHR35908:SF1">
    <property type="entry name" value="CONSERVED PROTEIN"/>
    <property type="match status" value="1"/>
</dbReference>